<dbReference type="AlphaFoldDB" id="A0AAV6TRR3"/>
<evidence type="ECO:0008006" key="3">
    <source>
        <dbReference type="Google" id="ProtNLM"/>
    </source>
</evidence>
<evidence type="ECO:0000313" key="1">
    <source>
        <dbReference type="EMBL" id="KAG8174404.1"/>
    </source>
</evidence>
<comment type="caution">
    <text evidence="1">The sequence shown here is derived from an EMBL/GenBank/DDBJ whole genome shotgun (WGS) entry which is preliminary data.</text>
</comment>
<name>A0AAV6TRR3_9ARAC</name>
<organism evidence="1 2">
    <name type="scientific">Oedothorax gibbosus</name>
    <dbReference type="NCBI Taxonomy" id="931172"/>
    <lineage>
        <taxon>Eukaryota</taxon>
        <taxon>Metazoa</taxon>
        <taxon>Ecdysozoa</taxon>
        <taxon>Arthropoda</taxon>
        <taxon>Chelicerata</taxon>
        <taxon>Arachnida</taxon>
        <taxon>Araneae</taxon>
        <taxon>Araneomorphae</taxon>
        <taxon>Entelegynae</taxon>
        <taxon>Araneoidea</taxon>
        <taxon>Linyphiidae</taxon>
        <taxon>Erigoninae</taxon>
        <taxon>Oedothorax</taxon>
    </lineage>
</organism>
<protein>
    <recommendedName>
        <fullName evidence="3">CCHC-type domain-containing protein</fullName>
    </recommendedName>
</protein>
<sequence>MEDRESQGISETLDSLLGVEIGGSSQATHNRLATETSPFILNIKEIISNINKRIDNEANRKLNQKDRSELKELHINILLECMKAEANYLLAGAKISELENQLSNRDVTLEGIDKKLDLLVDSNKLNNIKILEVLDGLGDTDSITSNITKSKIKKDESPVLVIDTNEDVTAFSYRDALMKRAPDLDIPNPADLVIPRANRLIIKMKDSSNLEKFRDTIQNDPNLGKLANSKISKLRKVRLIAFGVPDSIKEQEFKQHLESLEETGGRPVEIIKAFKNGKKLTDTTNYIMDVDSKTADNLLILSKFVLHFNRVRIKRYFNILRCYRCQWFGHASHNCKYDVACAACAGRHETRQCTSNQQKCINCLQGKGGYKHDHRADDRACNEFLDYKANLLSRGNDD</sequence>
<reference evidence="1 2" key="1">
    <citation type="journal article" date="2022" name="Nat. Ecol. Evol.">
        <title>A masculinizing supergene underlies an exaggerated male reproductive morph in a spider.</title>
        <authorList>
            <person name="Hendrickx F."/>
            <person name="De Corte Z."/>
            <person name="Sonet G."/>
            <person name="Van Belleghem S.M."/>
            <person name="Kostlbacher S."/>
            <person name="Vangestel C."/>
        </authorList>
    </citation>
    <scope>NUCLEOTIDE SEQUENCE [LARGE SCALE GENOMIC DNA]</scope>
    <source>
        <strain evidence="1">W744_W776</strain>
    </source>
</reference>
<dbReference type="Proteomes" id="UP000827092">
    <property type="component" value="Unassembled WGS sequence"/>
</dbReference>
<proteinExistence type="predicted"/>
<accession>A0AAV6TRR3</accession>
<keyword evidence="2" id="KW-1185">Reference proteome</keyword>
<dbReference type="EMBL" id="JAFNEN010001227">
    <property type="protein sequence ID" value="KAG8174404.1"/>
    <property type="molecule type" value="Genomic_DNA"/>
</dbReference>
<evidence type="ECO:0000313" key="2">
    <source>
        <dbReference type="Proteomes" id="UP000827092"/>
    </source>
</evidence>
<gene>
    <name evidence="1" type="ORF">JTE90_016100</name>
</gene>